<dbReference type="RefSeq" id="WP_178933486.1">
    <property type="nucleotide sequence ID" value="NZ_JACBAZ010000005.1"/>
</dbReference>
<proteinExistence type="predicted"/>
<name>A0A851GNS8_9BACT</name>
<comment type="caution">
    <text evidence="1">The sequence shown here is derived from an EMBL/GenBank/DDBJ whole genome shotgun (WGS) entry which is preliminary data.</text>
</comment>
<dbReference type="AlphaFoldDB" id="A0A851GNS8"/>
<gene>
    <name evidence="1" type="ORF">HW115_13775</name>
</gene>
<dbReference type="Pfam" id="PF11013">
    <property type="entry name" value="DUF2851"/>
    <property type="match status" value="1"/>
</dbReference>
<accession>A0A851GNS8</accession>
<keyword evidence="2" id="KW-1185">Reference proteome</keyword>
<evidence type="ECO:0000313" key="1">
    <source>
        <dbReference type="EMBL" id="NWK56687.1"/>
    </source>
</evidence>
<reference evidence="1 2" key="1">
    <citation type="submission" date="2020-07" db="EMBL/GenBank/DDBJ databases">
        <title>Roseicoccus Jingziensis gen. nov., sp. nov., isolated from coastal seawater.</title>
        <authorList>
            <person name="Feng X."/>
        </authorList>
    </citation>
    <scope>NUCLEOTIDE SEQUENCE [LARGE SCALE GENOMIC DNA]</scope>
    <source>
        <strain evidence="1 2">N1E253</strain>
    </source>
</reference>
<sequence length="459" mass="52684">MTSYLDLLRACGRESWVMEEWGAGPVVSELELQALWFAGQLGREFVTLSGESVKVVQFGHWNHAAGPDFLHAVVEIGGETCCGTIELDHRASDWEAHGHAQNESFNRVVLHVVFEEGGPCVFTRTSEHREIPRVVVAAHVLEDALDRPRLKVARAHPGRCCSSMGSMTDGDVERLLLEAAKHRMRRKARWRMKTVEAQSKDEWLWQALATTMGYRPNRLAMTLLAQRLPIRLLLDRPEQAEALLFGVAGFLSAEIYDQAEGDSREYLRGLWESWWRLRADYELIPERQIPWRLAGIRPVNHPQRRLACLAGVVRQWAAFRRACQHVQDVESFLLGLGHPYWNWHFTLTSQTSARRMVLVGKQRVREFVVNHLLPLRLAADDQTAWRHFMKIPAPVLSEKVDVASCRLWGNHPQKTAYLKKAWQHQALLQIYQDFCLQDISDCQQCPFPEQLGQWREGAP</sequence>
<evidence type="ECO:0000313" key="2">
    <source>
        <dbReference type="Proteomes" id="UP000557872"/>
    </source>
</evidence>
<dbReference type="InterPro" id="IPR021272">
    <property type="entry name" value="DUF2851"/>
</dbReference>
<dbReference type="Proteomes" id="UP000557872">
    <property type="component" value="Unassembled WGS sequence"/>
</dbReference>
<organism evidence="1 2">
    <name type="scientific">Oceaniferula marina</name>
    <dbReference type="NCBI Taxonomy" id="2748318"/>
    <lineage>
        <taxon>Bacteria</taxon>
        <taxon>Pseudomonadati</taxon>
        <taxon>Verrucomicrobiota</taxon>
        <taxon>Verrucomicrobiia</taxon>
        <taxon>Verrucomicrobiales</taxon>
        <taxon>Verrucomicrobiaceae</taxon>
        <taxon>Oceaniferula</taxon>
    </lineage>
</organism>
<dbReference type="EMBL" id="JACBAZ010000005">
    <property type="protein sequence ID" value="NWK56687.1"/>
    <property type="molecule type" value="Genomic_DNA"/>
</dbReference>
<protein>
    <submittedName>
        <fullName evidence="1">DUF2851 family protein</fullName>
    </submittedName>
</protein>